<evidence type="ECO:0000256" key="1">
    <source>
        <dbReference type="ARBA" id="ARBA00001933"/>
    </source>
</evidence>
<comment type="pathway">
    <text evidence="2">Amino-acid biosynthesis; L-threonine biosynthesis; L-threonine from L-aspartate: step 5/5.</text>
</comment>
<evidence type="ECO:0000256" key="10">
    <source>
        <dbReference type="ARBA" id="ARBA00049144"/>
    </source>
</evidence>
<dbReference type="GO" id="GO:0004795">
    <property type="term" value="F:threonine synthase activity"/>
    <property type="evidence" value="ECO:0007669"/>
    <property type="project" value="UniProtKB-UniRule"/>
</dbReference>
<dbReference type="InterPro" id="IPR037158">
    <property type="entry name" value="Thr_synth_N_sf"/>
</dbReference>
<feature type="modified residue" description="N6-(pyridoxal phosphate)lysine" evidence="12">
    <location>
        <position position="107"/>
    </location>
</feature>
<evidence type="ECO:0000256" key="6">
    <source>
        <dbReference type="ARBA" id="ARBA00022605"/>
    </source>
</evidence>
<comment type="cofactor">
    <cofactor evidence="1 12">
        <name>pyridoxal 5'-phosphate</name>
        <dbReference type="ChEBI" id="CHEBI:597326"/>
    </cofactor>
</comment>
<dbReference type="Gene3D" id="3.40.50.1100">
    <property type="match status" value="2"/>
</dbReference>
<dbReference type="PANTHER" id="PTHR42690">
    <property type="entry name" value="THREONINE SYNTHASE FAMILY MEMBER"/>
    <property type="match status" value="1"/>
</dbReference>
<comment type="caution">
    <text evidence="15">The sequence shown here is derived from an EMBL/GenBank/DDBJ whole genome shotgun (WGS) entry which is preliminary data.</text>
</comment>
<reference evidence="15" key="2">
    <citation type="submission" date="2020-09" db="EMBL/GenBank/DDBJ databases">
        <authorList>
            <person name="Sun Q."/>
            <person name="Zhou Y."/>
        </authorList>
    </citation>
    <scope>NUCLEOTIDE SEQUENCE</scope>
    <source>
        <strain evidence="15">CGMCC 1.15290</strain>
    </source>
</reference>
<name>A0A917J648_9BACT</name>
<gene>
    <name evidence="15" type="ORF">GCM10011379_56860</name>
</gene>
<keyword evidence="6" id="KW-0028">Amino-acid biosynthesis</keyword>
<sequence length="442" mass="48495">MQYYSLNRRSPKVSFAEATVQGQAPDKGLYFPEHVPSLPADFIKNIHSYSKEELGFTVMQPYVAGSMPDAVLQQIVKETVDFPFPLVQVTDNIFSLELFHGPTLAFKDVGARFMSRCLGYFNRNNKREVTVLVATSGDTGGAVANGFLGVEGVKVVILYPSGKVSPVQELQLTTCGQNITALEVQGSFDDCQAMVKQAFADAELNKIISLTSANSINVARWLPQQLYYFFAYQQWKEAKAPVISVPSGNFGNICAGILAHISGLPVQHFVAACNDNDVVPVYFASGGSYEPKPAVATLSNAMDVGNPSNFVRILELFGNEFPKVKDAISSYSINDDTTVETVKEVFSKHKYLLDPHGAVGYYALNDFLEKRNETPGAGKKAPAQKGFFLETAHPVKFPEAIEKVTGQKISMPESVQHLLGKQKESTVIKASFNELKNWLLSH</sequence>
<dbReference type="PROSITE" id="PS00165">
    <property type="entry name" value="DEHYDRATASE_SER_THR"/>
    <property type="match status" value="1"/>
</dbReference>
<dbReference type="AlphaFoldDB" id="A0A917J648"/>
<evidence type="ECO:0000256" key="9">
    <source>
        <dbReference type="ARBA" id="ARBA00023239"/>
    </source>
</evidence>
<evidence type="ECO:0000256" key="12">
    <source>
        <dbReference type="PIRSR" id="PIRSR604450-51"/>
    </source>
</evidence>
<proteinExistence type="inferred from homology"/>
<dbReference type="InterPro" id="IPR004450">
    <property type="entry name" value="Thr_synthase-like"/>
</dbReference>
<organism evidence="15 16">
    <name type="scientific">Filimonas zeae</name>
    <dbReference type="NCBI Taxonomy" id="1737353"/>
    <lineage>
        <taxon>Bacteria</taxon>
        <taxon>Pseudomonadati</taxon>
        <taxon>Bacteroidota</taxon>
        <taxon>Chitinophagia</taxon>
        <taxon>Chitinophagales</taxon>
        <taxon>Chitinophagaceae</taxon>
        <taxon>Filimonas</taxon>
    </lineage>
</organism>
<feature type="domain" description="Threonine synthase N-terminal" evidence="14">
    <location>
        <begin position="2"/>
        <end position="79"/>
    </location>
</feature>
<dbReference type="PANTHER" id="PTHR42690:SF1">
    <property type="entry name" value="THREONINE SYNTHASE-LIKE 2"/>
    <property type="match status" value="1"/>
</dbReference>
<keyword evidence="7" id="KW-0791">Threonine biosynthesis</keyword>
<keyword evidence="16" id="KW-1185">Reference proteome</keyword>
<dbReference type="EMBL" id="BMIB01000008">
    <property type="protein sequence ID" value="GGH82654.1"/>
    <property type="molecule type" value="Genomic_DNA"/>
</dbReference>
<dbReference type="InterPro" id="IPR000634">
    <property type="entry name" value="Ser/Thr_deHydtase_PyrdxlP-BS"/>
</dbReference>
<dbReference type="InterPro" id="IPR036052">
    <property type="entry name" value="TrpB-like_PALP_sf"/>
</dbReference>
<dbReference type="Gene3D" id="3.90.1380.10">
    <property type="entry name" value="Threonine synthase, N-terminal domain"/>
    <property type="match status" value="1"/>
</dbReference>
<dbReference type="Pfam" id="PF00291">
    <property type="entry name" value="PALP"/>
    <property type="match status" value="1"/>
</dbReference>
<reference evidence="15" key="1">
    <citation type="journal article" date="2014" name="Int. J. Syst. Evol. Microbiol.">
        <title>Complete genome sequence of Corynebacterium casei LMG S-19264T (=DSM 44701T), isolated from a smear-ripened cheese.</title>
        <authorList>
            <consortium name="US DOE Joint Genome Institute (JGI-PGF)"/>
            <person name="Walter F."/>
            <person name="Albersmeier A."/>
            <person name="Kalinowski J."/>
            <person name="Ruckert C."/>
        </authorList>
    </citation>
    <scope>NUCLEOTIDE SEQUENCE</scope>
    <source>
        <strain evidence="15">CGMCC 1.15290</strain>
    </source>
</reference>
<evidence type="ECO:0000256" key="7">
    <source>
        <dbReference type="ARBA" id="ARBA00022697"/>
    </source>
</evidence>
<comment type="catalytic activity">
    <reaction evidence="10">
        <text>O-phospho-L-homoserine + H2O = L-threonine + phosphate</text>
        <dbReference type="Rhea" id="RHEA:10840"/>
        <dbReference type="ChEBI" id="CHEBI:15377"/>
        <dbReference type="ChEBI" id="CHEBI:43474"/>
        <dbReference type="ChEBI" id="CHEBI:57590"/>
        <dbReference type="ChEBI" id="CHEBI:57926"/>
        <dbReference type="EC" id="4.2.3.1"/>
    </reaction>
</comment>
<feature type="domain" description="Tryptophan synthase beta chain-like PALP" evidence="13">
    <location>
        <begin position="96"/>
        <end position="371"/>
    </location>
</feature>
<dbReference type="EC" id="4.2.3.1" evidence="4 11"/>
<dbReference type="InterPro" id="IPR051166">
    <property type="entry name" value="Threonine_Synthase"/>
</dbReference>
<dbReference type="GO" id="GO:0009088">
    <property type="term" value="P:threonine biosynthetic process"/>
    <property type="evidence" value="ECO:0007669"/>
    <property type="project" value="UniProtKB-UniRule"/>
</dbReference>
<accession>A0A917J648</accession>
<dbReference type="RefSeq" id="WP_188959107.1">
    <property type="nucleotide sequence ID" value="NZ_BMIB01000008.1"/>
</dbReference>
<evidence type="ECO:0000256" key="4">
    <source>
        <dbReference type="ARBA" id="ARBA00013028"/>
    </source>
</evidence>
<evidence type="ECO:0000256" key="2">
    <source>
        <dbReference type="ARBA" id="ARBA00004979"/>
    </source>
</evidence>
<dbReference type="FunFam" id="3.40.50.1100:FF:000022">
    <property type="entry name" value="Threonine synthase"/>
    <property type="match status" value="1"/>
</dbReference>
<comment type="similarity">
    <text evidence="3">Belongs to the threonine synthase family.</text>
</comment>
<protein>
    <recommendedName>
        <fullName evidence="5 11">Threonine synthase</fullName>
        <ecNumber evidence="4 11">4.2.3.1</ecNumber>
    </recommendedName>
</protein>
<evidence type="ECO:0000313" key="15">
    <source>
        <dbReference type="EMBL" id="GGH82654.1"/>
    </source>
</evidence>
<keyword evidence="9" id="KW-0456">Lyase</keyword>
<evidence type="ECO:0000259" key="13">
    <source>
        <dbReference type="Pfam" id="PF00291"/>
    </source>
</evidence>
<keyword evidence="8 12" id="KW-0663">Pyridoxal phosphate</keyword>
<dbReference type="NCBIfam" id="TIGR00260">
    <property type="entry name" value="thrC"/>
    <property type="match status" value="1"/>
</dbReference>
<evidence type="ECO:0000256" key="8">
    <source>
        <dbReference type="ARBA" id="ARBA00022898"/>
    </source>
</evidence>
<dbReference type="Pfam" id="PF24857">
    <property type="entry name" value="THR4_C"/>
    <property type="match status" value="1"/>
</dbReference>
<evidence type="ECO:0000313" key="16">
    <source>
        <dbReference type="Proteomes" id="UP000627292"/>
    </source>
</evidence>
<dbReference type="GO" id="GO:0030170">
    <property type="term" value="F:pyridoxal phosphate binding"/>
    <property type="evidence" value="ECO:0007669"/>
    <property type="project" value="InterPro"/>
</dbReference>
<evidence type="ECO:0000256" key="11">
    <source>
        <dbReference type="NCBIfam" id="TIGR00260"/>
    </source>
</evidence>
<evidence type="ECO:0000256" key="5">
    <source>
        <dbReference type="ARBA" id="ARBA00018679"/>
    </source>
</evidence>
<dbReference type="InterPro" id="IPR029144">
    <property type="entry name" value="Thr_synth_N"/>
</dbReference>
<dbReference type="Proteomes" id="UP000627292">
    <property type="component" value="Unassembled WGS sequence"/>
</dbReference>
<dbReference type="Pfam" id="PF14821">
    <property type="entry name" value="Thr_synth_N"/>
    <property type="match status" value="1"/>
</dbReference>
<evidence type="ECO:0000259" key="14">
    <source>
        <dbReference type="Pfam" id="PF14821"/>
    </source>
</evidence>
<dbReference type="InterPro" id="IPR001926">
    <property type="entry name" value="TrpB-like_PALP"/>
</dbReference>
<evidence type="ECO:0000256" key="3">
    <source>
        <dbReference type="ARBA" id="ARBA00005517"/>
    </source>
</evidence>
<dbReference type="SUPFAM" id="SSF53686">
    <property type="entry name" value="Tryptophan synthase beta subunit-like PLP-dependent enzymes"/>
    <property type="match status" value="1"/>
</dbReference>